<keyword evidence="12" id="KW-1185">Reference proteome</keyword>
<keyword evidence="4" id="KW-0808">Transferase</keyword>
<dbReference type="InterPro" id="IPR011712">
    <property type="entry name" value="Sig_transdc_His_kin_sub3_dim/P"/>
</dbReference>
<sequence length="413" mass="43965">MGSPLARGWAPDLSFALVVAGLGAWETLSLRMAGYDRSIAPLLIVIGVAVAVACARHAGWLSLGLVWVTLVVQIVTATDILLVQATIVVIAFLLARYGSRGLVWASGISLLAATLVIVAFIGTLSTGVWGTRVLRNILIPLIDAGTPWQFVITPGVAAMLAIPWLAGLAMRYGGAARESKRSQTIAEQEALSAEQARLQMAEIAELRESQARLARDVHDVVGHSLTVILAQAESAQFLDGDDALKRTMANIAVSARSSLQEVRAVLASPDTESHGRSDLDELIDATRMSGTEIVVTDTGHARPLPPELAAVAFRVVQEMLTNAIKHGRRESPVYLAREWGDTLVITVANYVSSETTQEPAPQGNGVNGMRRRLESVGGRLDVLADRVPGDGRFTITATLPVRALNDTASEAHA</sequence>
<keyword evidence="9" id="KW-0472">Membrane</keyword>
<evidence type="ECO:0000256" key="1">
    <source>
        <dbReference type="ARBA" id="ARBA00000085"/>
    </source>
</evidence>
<dbReference type="PANTHER" id="PTHR24421">
    <property type="entry name" value="NITRATE/NITRITE SENSOR PROTEIN NARX-RELATED"/>
    <property type="match status" value="1"/>
</dbReference>
<proteinExistence type="predicted"/>
<organism evidence="11 12">
    <name type="scientific">Paramicrobacterium chengjingii</name>
    <dbReference type="NCBI Taxonomy" id="2769067"/>
    <lineage>
        <taxon>Bacteria</taxon>
        <taxon>Bacillati</taxon>
        <taxon>Actinomycetota</taxon>
        <taxon>Actinomycetes</taxon>
        <taxon>Micrococcales</taxon>
        <taxon>Microbacteriaceae</taxon>
        <taxon>Paramicrobacterium</taxon>
    </lineage>
</organism>
<evidence type="ECO:0000256" key="6">
    <source>
        <dbReference type="ARBA" id="ARBA00022777"/>
    </source>
</evidence>
<dbReference type="Pfam" id="PF07730">
    <property type="entry name" value="HisKA_3"/>
    <property type="match status" value="1"/>
</dbReference>
<keyword evidence="9" id="KW-0812">Transmembrane</keyword>
<feature type="transmembrane region" description="Helical" evidence="9">
    <location>
        <begin position="40"/>
        <end position="59"/>
    </location>
</feature>
<evidence type="ECO:0000313" key="11">
    <source>
        <dbReference type="EMBL" id="QPZ37995.1"/>
    </source>
</evidence>
<feature type="transmembrane region" description="Helical" evidence="9">
    <location>
        <begin position="65"/>
        <end position="95"/>
    </location>
</feature>
<name>A0ABX6YI12_9MICO</name>
<keyword evidence="9" id="KW-1133">Transmembrane helix</keyword>
<dbReference type="SUPFAM" id="SSF55874">
    <property type="entry name" value="ATPase domain of HSP90 chaperone/DNA topoisomerase II/histidine kinase"/>
    <property type="match status" value="1"/>
</dbReference>
<keyword evidence="7" id="KW-0067">ATP-binding</keyword>
<evidence type="ECO:0000256" key="2">
    <source>
        <dbReference type="ARBA" id="ARBA00012438"/>
    </source>
</evidence>
<evidence type="ECO:0000259" key="10">
    <source>
        <dbReference type="Pfam" id="PF07730"/>
    </source>
</evidence>
<dbReference type="CDD" id="cd16917">
    <property type="entry name" value="HATPase_UhpB-NarQ-NarX-like"/>
    <property type="match status" value="1"/>
</dbReference>
<evidence type="ECO:0000256" key="8">
    <source>
        <dbReference type="ARBA" id="ARBA00023012"/>
    </source>
</evidence>
<feature type="domain" description="Signal transduction histidine kinase subgroup 3 dimerisation and phosphoacceptor" evidence="10">
    <location>
        <begin position="211"/>
        <end position="267"/>
    </location>
</feature>
<keyword evidence="3" id="KW-0597">Phosphoprotein</keyword>
<dbReference type="InterPro" id="IPR050482">
    <property type="entry name" value="Sensor_HK_TwoCompSys"/>
</dbReference>
<keyword evidence="8" id="KW-0902">Two-component regulatory system</keyword>
<dbReference type="Gene3D" id="1.20.5.1930">
    <property type="match status" value="1"/>
</dbReference>
<dbReference type="Gene3D" id="3.30.565.10">
    <property type="entry name" value="Histidine kinase-like ATPase, C-terminal domain"/>
    <property type="match status" value="1"/>
</dbReference>
<keyword evidence="6" id="KW-0418">Kinase</keyword>
<evidence type="ECO:0000256" key="7">
    <source>
        <dbReference type="ARBA" id="ARBA00022840"/>
    </source>
</evidence>
<gene>
    <name evidence="11" type="ORF">HCR76_14485</name>
</gene>
<dbReference type="EMBL" id="CP061169">
    <property type="protein sequence ID" value="QPZ37995.1"/>
    <property type="molecule type" value="Genomic_DNA"/>
</dbReference>
<dbReference type="RefSeq" id="WP_166987759.1">
    <property type="nucleotide sequence ID" value="NZ_CP061169.1"/>
</dbReference>
<reference evidence="11 12" key="1">
    <citation type="submission" date="2020-12" db="EMBL/GenBank/DDBJ databases">
        <title>Microbacterium sp. HY060.</title>
        <authorList>
            <person name="Zhou J."/>
        </authorList>
    </citation>
    <scope>NUCLEOTIDE SEQUENCE [LARGE SCALE GENOMIC DNA]</scope>
    <source>
        <strain evidence="11 12">HY60</strain>
    </source>
</reference>
<protein>
    <recommendedName>
        <fullName evidence="2">histidine kinase</fullName>
        <ecNumber evidence="2">2.7.13.3</ecNumber>
    </recommendedName>
</protein>
<dbReference type="InterPro" id="IPR036890">
    <property type="entry name" value="HATPase_C_sf"/>
</dbReference>
<dbReference type="EC" id="2.7.13.3" evidence="2"/>
<keyword evidence="5" id="KW-0547">Nucleotide-binding</keyword>
<dbReference type="PANTHER" id="PTHR24421:SF10">
    <property type="entry name" value="NITRATE_NITRITE SENSOR PROTEIN NARQ"/>
    <property type="match status" value="1"/>
</dbReference>
<accession>A0ABX6YI12</accession>
<feature type="transmembrane region" description="Helical" evidence="9">
    <location>
        <begin position="148"/>
        <end position="170"/>
    </location>
</feature>
<feature type="transmembrane region" description="Helical" evidence="9">
    <location>
        <begin position="102"/>
        <end position="128"/>
    </location>
</feature>
<dbReference type="Proteomes" id="UP000662814">
    <property type="component" value="Chromosome"/>
</dbReference>
<evidence type="ECO:0000256" key="4">
    <source>
        <dbReference type="ARBA" id="ARBA00022679"/>
    </source>
</evidence>
<comment type="catalytic activity">
    <reaction evidence="1">
        <text>ATP + protein L-histidine = ADP + protein N-phospho-L-histidine.</text>
        <dbReference type="EC" id="2.7.13.3"/>
    </reaction>
</comment>
<evidence type="ECO:0000256" key="5">
    <source>
        <dbReference type="ARBA" id="ARBA00022741"/>
    </source>
</evidence>
<evidence type="ECO:0000256" key="9">
    <source>
        <dbReference type="SAM" id="Phobius"/>
    </source>
</evidence>
<evidence type="ECO:0000256" key="3">
    <source>
        <dbReference type="ARBA" id="ARBA00022553"/>
    </source>
</evidence>
<evidence type="ECO:0000313" key="12">
    <source>
        <dbReference type="Proteomes" id="UP000662814"/>
    </source>
</evidence>